<dbReference type="InterPro" id="IPR006490">
    <property type="entry name" value="Maj_tail_phi13"/>
</dbReference>
<dbReference type="RefSeq" id="WP_072977659.1">
    <property type="nucleotide sequence ID" value="NZ_FQTY01000022.1"/>
</dbReference>
<dbReference type="EMBL" id="FQTY01000022">
    <property type="protein sequence ID" value="SHF13482.1"/>
    <property type="molecule type" value="Genomic_DNA"/>
</dbReference>
<dbReference type="GeneID" id="90994549"/>
<dbReference type="Proteomes" id="UP000184114">
    <property type="component" value="Unassembled WGS sequence"/>
</dbReference>
<keyword evidence="2" id="KW-1185">Reference proteome</keyword>
<sequence length="194" mass="21429">MNKFKKAYRINVEHLVYAIMTKDEPSLVDYGTIKKLSEAMQIQLTPSVASGQLFGDGVKQSSIAKLTGMTAVLDVTKVQIDDRAIITGATYEDGVLIEGKDDTAPYIAIGWKVPQDMPGVAEYHWLLKGRAQPYANTVQQQTDNINYSTDTITIEFVPRDFDGAIKYSADSADPTFTEEQAAKWFEKVPGQVAV</sequence>
<evidence type="ECO:0000313" key="2">
    <source>
        <dbReference type="Proteomes" id="UP000184114"/>
    </source>
</evidence>
<dbReference type="AlphaFoldDB" id="A0A1M4Z6T1"/>
<organism evidence="1 2">
    <name type="scientific">Tissierella praeacuta DSM 18095</name>
    <dbReference type="NCBI Taxonomy" id="1123404"/>
    <lineage>
        <taxon>Bacteria</taxon>
        <taxon>Bacillati</taxon>
        <taxon>Bacillota</taxon>
        <taxon>Tissierellia</taxon>
        <taxon>Tissierellales</taxon>
        <taxon>Tissierellaceae</taxon>
        <taxon>Tissierella</taxon>
    </lineage>
</organism>
<gene>
    <name evidence="1" type="ORF">SAMN02745784_02920</name>
</gene>
<proteinExistence type="predicted"/>
<evidence type="ECO:0000313" key="1">
    <source>
        <dbReference type="EMBL" id="SHF13482.1"/>
    </source>
</evidence>
<dbReference type="STRING" id="1123404.SAMN02745784_02920"/>
<dbReference type="NCBIfam" id="TIGR01603">
    <property type="entry name" value="maj_tail_phi13"/>
    <property type="match status" value="1"/>
</dbReference>
<accession>A0A1M4Z6T1</accession>
<name>A0A1M4Z6T1_9FIRM</name>
<reference evidence="2" key="1">
    <citation type="submission" date="2016-11" db="EMBL/GenBank/DDBJ databases">
        <authorList>
            <person name="Varghese N."/>
            <person name="Submissions S."/>
        </authorList>
    </citation>
    <scope>NUCLEOTIDE SEQUENCE [LARGE SCALE GENOMIC DNA]</scope>
    <source>
        <strain evidence="2">DSM 18095</strain>
    </source>
</reference>
<protein>
    <submittedName>
        <fullName evidence="1">Phage major tail protein, phi13 family</fullName>
    </submittedName>
</protein>